<dbReference type="AlphaFoldDB" id="A0AB34FW83"/>
<feature type="signal peptide" evidence="1">
    <location>
        <begin position="1"/>
        <end position="16"/>
    </location>
</feature>
<sequence>MRAIAVLVALAAGAIAAVIPRDATEGVYVVSRDESGNEIHTRIAEPITSASEVRSILDGNGELYGRDDWLANENTHEYKTWCGCGFTMSKGDTDAAVAALKAQAGSGFTYPHLSIYSIRGNVVAFACKSDGVSKGWTSSSNIGNLVKKVTDNCGKYVPGSAHQEQSNDGSSTSDIGYMRWYSGLDFCGKARGAGTGSC</sequence>
<dbReference type="Proteomes" id="UP001163105">
    <property type="component" value="Unassembled WGS sequence"/>
</dbReference>
<reference evidence="2" key="1">
    <citation type="submission" date="2023-01" db="EMBL/GenBank/DDBJ databases">
        <title>The growth and conidiation of Purpureocillium lavendulum are regulated by nitrogen source and histone H3K14 acetylation.</title>
        <authorList>
            <person name="Tang P."/>
            <person name="Han J."/>
            <person name="Zhang C."/>
            <person name="Tang P."/>
            <person name="Qi F."/>
            <person name="Zhang K."/>
            <person name="Liang L."/>
        </authorList>
    </citation>
    <scope>NUCLEOTIDE SEQUENCE</scope>
    <source>
        <strain evidence="2">YMF1.00683</strain>
    </source>
</reference>
<dbReference type="EMBL" id="JAQHRD010000003">
    <property type="protein sequence ID" value="KAJ6443605.1"/>
    <property type="molecule type" value="Genomic_DNA"/>
</dbReference>
<evidence type="ECO:0000313" key="2">
    <source>
        <dbReference type="EMBL" id="KAJ6443605.1"/>
    </source>
</evidence>
<organism evidence="2 3">
    <name type="scientific">Purpureocillium lavendulum</name>
    <dbReference type="NCBI Taxonomy" id="1247861"/>
    <lineage>
        <taxon>Eukaryota</taxon>
        <taxon>Fungi</taxon>
        <taxon>Dikarya</taxon>
        <taxon>Ascomycota</taxon>
        <taxon>Pezizomycotina</taxon>
        <taxon>Sordariomycetes</taxon>
        <taxon>Hypocreomycetidae</taxon>
        <taxon>Hypocreales</taxon>
        <taxon>Ophiocordycipitaceae</taxon>
        <taxon>Purpureocillium</taxon>
    </lineage>
</organism>
<keyword evidence="3" id="KW-1185">Reference proteome</keyword>
<evidence type="ECO:0000313" key="3">
    <source>
        <dbReference type="Proteomes" id="UP001163105"/>
    </source>
</evidence>
<feature type="chain" id="PRO_5044263604" evidence="1">
    <location>
        <begin position="17"/>
        <end position="198"/>
    </location>
</feature>
<name>A0AB34FW83_9HYPO</name>
<accession>A0AB34FW83</accession>
<evidence type="ECO:0000256" key="1">
    <source>
        <dbReference type="SAM" id="SignalP"/>
    </source>
</evidence>
<keyword evidence="1" id="KW-0732">Signal</keyword>
<gene>
    <name evidence="2" type="ORF">O9K51_04784</name>
</gene>
<protein>
    <submittedName>
        <fullName evidence="2">Indoleamine 2,3-dioxygenase</fullName>
    </submittedName>
</protein>
<comment type="caution">
    <text evidence="2">The sequence shown here is derived from an EMBL/GenBank/DDBJ whole genome shotgun (WGS) entry which is preliminary data.</text>
</comment>
<proteinExistence type="predicted"/>